<organism evidence="3 4">
    <name type="scientific">Vanilla planifolia</name>
    <name type="common">Vanilla</name>
    <dbReference type="NCBI Taxonomy" id="51239"/>
    <lineage>
        <taxon>Eukaryota</taxon>
        <taxon>Viridiplantae</taxon>
        <taxon>Streptophyta</taxon>
        <taxon>Embryophyta</taxon>
        <taxon>Tracheophyta</taxon>
        <taxon>Spermatophyta</taxon>
        <taxon>Magnoliopsida</taxon>
        <taxon>Liliopsida</taxon>
        <taxon>Asparagales</taxon>
        <taxon>Orchidaceae</taxon>
        <taxon>Vanilloideae</taxon>
        <taxon>Vanilleae</taxon>
        <taxon>Vanilla</taxon>
    </lineage>
</organism>
<evidence type="ECO:0000313" key="4">
    <source>
        <dbReference type="Proteomes" id="UP000636800"/>
    </source>
</evidence>
<dbReference type="Proteomes" id="UP000636800">
    <property type="component" value="Chromosome 1"/>
</dbReference>
<proteinExistence type="predicted"/>
<feature type="domain" description="EF-hand" evidence="2">
    <location>
        <begin position="140"/>
        <end position="175"/>
    </location>
</feature>
<dbReference type="InterPro" id="IPR018247">
    <property type="entry name" value="EF_Hand_1_Ca_BS"/>
</dbReference>
<gene>
    <name evidence="3" type="ORF">HPP92_001973</name>
</gene>
<comment type="caution">
    <text evidence="3">The sequence shown here is derived from an EMBL/GenBank/DDBJ whole genome shotgun (WGS) entry which is preliminary data.</text>
</comment>
<keyword evidence="1" id="KW-0106">Calcium</keyword>
<dbReference type="InterPro" id="IPR044590">
    <property type="entry name" value="CML48/49/50"/>
</dbReference>
<dbReference type="PANTHER" id="PTHR46824">
    <property type="entry name" value="CALCIUM-BINDING PROTEIN CML48-RELATED"/>
    <property type="match status" value="1"/>
</dbReference>
<dbReference type="InterPro" id="IPR002048">
    <property type="entry name" value="EF_hand_dom"/>
</dbReference>
<evidence type="ECO:0000313" key="3">
    <source>
        <dbReference type="EMBL" id="KAG0497282.1"/>
    </source>
</evidence>
<dbReference type="PROSITE" id="PS50222">
    <property type="entry name" value="EF_HAND_2"/>
    <property type="match status" value="2"/>
</dbReference>
<evidence type="ECO:0000259" key="2">
    <source>
        <dbReference type="PROSITE" id="PS50222"/>
    </source>
</evidence>
<dbReference type="Pfam" id="PF13202">
    <property type="entry name" value="EF-hand_5"/>
    <property type="match status" value="1"/>
</dbReference>
<name>A0A835S5A7_VANPL</name>
<dbReference type="OrthoDB" id="47179at2759"/>
<dbReference type="EMBL" id="JADCNL010000001">
    <property type="protein sequence ID" value="KAG0497282.1"/>
    <property type="molecule type" value="Genomic_DNA"/>
</dbReference>
<dbReference type="SUPFAM" id="SSF47473">
    <property type="entry name" value="EF-hand"/>
    <property type="match status" value="1"/>
</dbReference>
<dbReference type="CDD" id="cd16180">
    <property type="entry name" value="EFh_PEF_Group_I"/>
    <property type="match status" value="1"/>
</dbReference>
<evidence type="ECO:0000256" key="1">
    <source>
        <dbReference type="ARBA" id="ARBA00022837"/>
    </source>
</evidence>
<dbReference type="SMART" id="SM00054">
    <property type="entry name" value="EFh"/>
    <property type="match status" value="2"/>
</dbReference>
<dbReference type="PANTHER" id="PTHR46824:SF2">
    <property type="entry name" value="CALCIUM-BINDING PROTEIN CML48-RELATED"/>
    <property type="match status" value="1"/>
</dbReference>
<feature type="domain" description="EF-hand" evidence="2">
    <location>
        <begin position="73"/>
        <end position="108"/>
    </location>
</feature>
<protein>
    <recommendedName>
        <fullName evidence="2">EF-hand domain-containing protein</fullName>
    </recommendedName>
</protein>
<dbReference type="Pfam" id="PF13405">
    <property type="entry name" value="EF-hand_6"/>
    <property type="match status" value="1"/>
</dbReference>
<accession>A0A835S5A7</accession>
<dbReference type="InterPro" id="IPR011992">
    <property type="entry name" value="EF-hand-dom_pair"/>
</dbReference>
<reference evidence="3 4" key="1">
    <citation type="journal article" date="2020" name="Nat. Food">
        <title>A phased Vanilla planifolia genome enables genetic improvement of flavour and production.</title>
        <authorList>
            <person name="Hasing T."/>
            <person name="Tang H."/>
            <person name="Brym M."/>
            <person name="Khazi F."/>
            <person name="Huang T."/>
            <person name="Chambers A.H."/>
        </authorList>
    </citation>
    <scope>NUCLEOTIDE SEQUENCE [LARGE SCALE GENOMIC DNA]</scope>
    <source>
        <tissue evidence="3">Leaf</tissue>
    </source>
</reference>
<keyword evidence="4" id="KW-1185">Reference proteome</keyword>
<dbReference type="Gene3D" id="1.10.238.10">
    <property type="entry name" value="EF-hand"/>
    <property type="match status" value="1"/>
</dbReference>
<dbReference type="AlphaFoldDB" id="A0A835S5A7"/>
<dbReference type="PROSITE" id="PS00018">
    <property type="entry name" value="EF_HAND_1"/>
    <property type="match status" value="2"/>
</dbReference>
<dbReference type="GO" id="GO:0005509">
    <property type="term" value="F:calcium ion binding"/>
    <property type="evidence" value="ECO:0007669"/>
    <property type="project" value="InterPro"/>
</dbReference>
<sequence length="245" mass="26546">MSSNFYSTQDYAPSAPPLPSISTSTVVGGALQSFPGGAGSYPTAPLVAAGSYAPPSHDLAAHSFHVSGFFPPGTHPEIVRSFQTVDRDQNGFIDEYELQIALSSGYQKFRMRTIGLLMFLFGNPKNPSNIGPVEFAALWNCIGLWRAIFERFDRDRSGAIDSSELSNALLSLGYAIPPSVIQVIMSKYSDANGGRGSLDFDSFVECGVLVKGLTEKFKEKDACYTGHATISYDDFMLMVIPFLVP</sequence>